<comment type="caution">
    <text evidence="3">The sequence shown here is derived from an EMBL/GenBank/DDBJ whole genome shotgun (WGS) entry which is preliminary data.</text>
</comment>
<evidence type="ECO:0000259" key="2">
    <source>
        <dbReference type="Pfam" id="PF02517"/>
    </source>
</evidence>
<dbReference type="InterPro" id="IPR003675">
    <property type="entry name" value="Rce1/LyrA-like_dom"/>
</dbReference>
<evidence type="ECO:0000256" key="1">
    <source>
        <dbReference type="SAM" id="Phobius"/>
    </source>
</evidence>
<feature type="domain" description="CAAX prenyl protease 2/Lysostaphin resistance protein A-like" evidence="2">
    <location>
        <begin position="130"/>
        <end position="221"/>
    </location>
</feature>
<organism evidence="3 4">
    <name type="scientific">Hydrococcus rivularis NIES-593</name>
    <dbReference type="NCBI Taxonomy" id="1921803"/>
    <lineage>
        <taxon>Bacteria</taxon>
        <taxon>Bacillati</taxon>
        <taxon>Cyanobacteriota</taxon>
        <taxon>Cyanophyceae</taxon>
        <taxon>Pleurocapsales</taxon>
        <taxon>Hydrococcaceae</taxon>
        <taxon>Hydrococcus</taxon>
    </lineage>
</organism>
<dbReference type="Pfam" id="PF02517">
    <property type="entry name" value="Rce1-like"/>
    <property type="match status" value="1"/>
</dbReference>
<gene>
    <name evidence="3" type="ORF">NIES593_12550</name>
</gene>
<sequence length="277" mass="30406">MNLFFEWLRGANSLLKIGVFFLIWAIAWLPIAIPIAWQFNWHPTKPLKQALKLALLAPLYAIAPLIVWGAATIEKSSFAEYGLTWQPKFFLSTVAGLSLGIGGLIVVFTVERSLGWLQWQTENLPRLRSVIFPLLALALWISITEELIFRGFLLDELQQNYTIAVAAIVSSTIFALLHLIWERAQTIPQLPGLWLMGTILVGARLVDDGSLGLACGLHAGWIWGLSSLDSAQLLSYTGKGNPWITGIGGQPLAGIAGILCLFGTGAILSVGFLKFFY</sequence>
<keyword evidence="1" id="KW-0812">Transmembrane</keyword>
<dbReference type="Proteomes" id="UP000186868">
    <property type="component" value="Unassembled WGS sequence"/>
</dbReference>
<keyword evidence="1" id="KW-1133">Transmembrane helix</keyword>
<feature type="transmembrane region" description="Helical" evidence="1">
    <location>
        <begin position="20"/>
        <end position="39"/>
    </location>
</feature>
<dbReference type="PANTHER" id="PTHR39430">
    <property type="entry name" value="MEMBRANE-ASSOCIATED PROTEASE-RELATED"/>
    <property type="match status" value="1"/>
</dbReference>
<feature type="transmembrane region" description="Helical" evidence="1">
    <location>
        <begin position="51"/>
        <end position="69"/>
    </location>
</feature>
<accession>A0A1U7HGF6</accession>
<protein>
    <submittedName>
        <fullName evidence="3">Abortive phage infection protein</fullName>
    </submittedName>
</protein>
<evidence type="ECO:0000313" key="4">
    <source>
        <dbReference type="Proteomes" id="UP000186868"/>
    </source>
</evidence>
<keyword evidence="1" id="KW-0472">Membrane</keyword>
<feature type="transmembrane region" description="Helical" evidence="1">
    <location>
        <begin position="130"/>
        <end position="149"/>
    </location>
</feature>
<dbReference type="PANTHER" id="PTHR39430:SF1">
    <property type="entry name" value="PROTEASE"/>
    <property type="match status" value="1"/>
</dbReference>
<evidence type="ECO:0000313" key="3">
    <source>
        <dbReference type="EMBL" id="OKH22631.1"/>
    </source>
</evidence>
<dbReference type="EMBL" id="MRCB01000013">
    <property type="protein sequence ID" value="OKH22631.1"/>
    <property type="molecule type" value="Genomic_DNA"/>
</dbReference>
<keyword evidence="4" id="KW-1185">Reference proteome</keyword>
<dbReference type="GO" id="GO:0004175">
    <property type="term" value="F:endopeptidase activity"/>
    <property type="evidence" value="ECO:0007669"/>
    <property type="project" value="UniProtKB-ARBA"/>
</dbReference>
<feature type="transmembrane region" description="Helical" evidence="1">
    <location>
        <begin position="193"/>
        <end position="223"/>
    </location>
</feature>
<proteinExistence type="predicted"/>
<dbReference type="GO" id="GO:0080120">
    <property type="term" value="P:CAAX-box protein maturation"/>
    <property type="evidence" value="ECO:0007669"/>
    <property type="project" value="UniProtKB-ARBA"/>
</dbReference>
<feature type="transmembrane region" description="Helical" evidence="1">
    <location>
        <begin position="161"/>
        <end position="181"/>
    </location>
</feature>
<feature type="transmembrane region" description="Helical" evidence="1">
    <location>
        <begin position="89"/>
        <end position="110"/>
    </location>
</feature>
<reference evidence="3 4" key="1">
    <citation type="submission" date="2016-11" db="EMBL/GenBank/DDBJ databases">
        <title>Draft Genome Sequences of Nine Cyanobacterial Strains from Diverse Habitats.</title>
        <authorList>
            <person name="Zhu T."/>
            <person name="Hou S."/>
            <person name="Lu X."/>
            <person name="Hess W.R."/>
        </authorList>
    </citation>
    <scope>NUCLEOTIDE SEQUENCE [LARGE SCALE GENOMIC DNA]</scope>
    <source>
        <strain evidence="3 4">NIES-593</strain>
    </source>
</reference>
<feature type="transmembrane region" description="Helical" evidence="1">
    <location>
        <begin position="252"/>
        <end position="276"/>
    </location>
</feature>
<dbReference type="STRING" id="1921803.NIES593_12550"/>
<dbReference type="AlphaFoldDB" id="A0A1U7HGF6"/>
<name>A0A1U7HGF6_9CYAN</name>